<evidence type="ECO:0000313" key="2">
    <source>
        <dbReference type="Proteomes" id="UP001057402"/>
    </source>
</evidence>
<accession>A0ACB9SF49</accession>
<proteinExistence type="predicted"/>
<dbReference type="EMBL" id="CM042880">
    <property type="protein sequence ID" value="KAI4388113.1"/>
    <property type="molecule type" value="Genomic_DNA"/>
</dbReference>
<sequence length="1114" mass="123238">MYLEDVASTQMMGPFGSRYPGGRSLVKEVIPSESSASFVSRESFTNTLRATGLPTEAQDTSGSPLHSAERSPEHKNPAHRIPENVLETLSIAECRNLLHHHALNLLETAGWLIRKHKRPSRQTEEYKFTSPGGRSVRELCRAWRICGEMLISEGSTMVQGEDLKEWDCFSVFRSDVKGILARVETEFTASASSDALAHRWILLDPFISVFFIDKKIGALRKGEVVKVSRSCAAGNEEFAPLDWKNKFHNRDSIRRRNISVAICNSSDDQKTGSKVLALCAMRRNHGCGRQSSPGSCMTLNASVDILTRVSTSMVVKHSDANKSCPSKNMQLPTLGYHNAGLLPMLHGCDVSTTLDDFGIQPVERRAISRQCSCEETLPCHEGSGARHVEGDARGAEEDTSSVTSEIGDALIKGKDEENIGKLPLAVDQCSKLHSSLFRSDCPSCKLQCDHKSGSHAVSCSGDSGFFEQCDHGKMLYILSTSRDVTLGKKMESIPEIDSTTFSNDDGLFRQTNLPHLEAPDFGVSDFLDHLDEGNNNKVTRKNSNDGEKSQSLALCYRNSHKKREREKGSGDTIICKSRTKRSRKCDAGNDDILLSIVVPTDKVIPFVPHPIPRRKANTFKDQSNGWRLLPRSLGKTSKLLMEQKWSLLGSRTVLSWLINAGVISPNDVVQYRDLEDNTIIKDGLITWDGVICKCCSQVLSVSQFKIHSGFKSNHICLNLFMKESGPFSLCALEAWSSEYKMRKNARVAVLDYGDDHNDDLCAVCGDAGELICCDNCPATYHQSCLLTKDMPEGDWYCPSCRCRICQELVDYQNPTSSFDAMKCSQCEHKYHKSCLKRRNGVAAVVNGCFCGGSCQQAHSVLQSRVGLMNHLADGYSWILLRCFHDDIKFPSAAKVAFKAECNSKLAVALSLMEECFVSMVDPRTGIDMIPHVLYNWGSDFARLNFDNFYTVVLENDDILIAAASIRVHGVAIAEMPLIATCSKYRRQGMCRRLMAAVEELLVAIKVEKLVIAALPELIETWTKGFEFQIVEDYEKQTLLGINLMVFPGTVLLKKTLHTKPAHAAVICCGLEAGGWKAEAATEICCALEAEPDSVKKGGLILETRPVATAVRTEV</sequence>
<dbReference type="Proteomes" id="UP001057402">
    <property type="component" value="Chromosome 1"/>
</dbReference>
<keyword evidence="2" id="KW-1185">Reference proteome</keyword>
<protein>
    <submittedName>
        <fullName evidence="1">Uncharacterized protein</fullName>
    </submittedName>
</protein>
<comment type="caution">
    <text evidence="1">The sequence shown here is derived from an EMBL/GenBank/DDBJ whole genome shotgun (WGS) entry which is preliminary data.</text>
</comment>
<organism evidence="1 2">
    <name type="scientific">Melastoma candidum</name>
    <dbReference type="NCBI Taxonomy" id="119954"/>
    <lineage>
        <taxon>Eukaryota</taxon>
        <taxon>Viridiplantae</taxon>
        <taxon>Streptophyta</taxon>
        <taxon>Embryophyta</taxon>
        <taxon>Tracheophyta</taxon>
        <taxon>Spermatophyta</taxon>
        <taxon>Magnoliopsida</taxon>
        <taxon>eudicotyledons</taxon>
        <taxon>Gunneridae</taxon>
        <taxon>Pentapetalae</taxon>
        <taxon>rosids</taxon>
        <taxon>malvids</taxon>
        <taxon>Myrtales</taxon>
        <taxon>Melastomataceae</taxon>
        <taxon>Melastomatoideae</taxon>
        <taxon>Melastomateae</taxon>
        <taxon>Melastoma</taxon>
    </lineage>
</organism>
<name>A0ACB9SF49_9MYRT</name>
<gene>
    <name evidence="1" type="ORF">MLD38_000474</name>
</gene>
<evidence type="ECO:0000313" key="1">
    <source>
        <dbReference type="EMBL" id="KAI4388113.1"/>
    </source>
</evidence>
<reference evidence="2" key="1">
    <citation type="journal article" date="2023" name="Front. Plant Sci.">
        <title>Chromosomal-level genome assembly of Melastoma candidum provides insights into trichome evolution.</title>
        <authorList>
            <person name="Zhong Y."/>
            <person name="Wu W."/>
            <person name="Sun C."/>
            <person name="Zou P."/>
            <person name="Liu Y."/>
            <person name="Dai S."/>
            <person name="Zhou R."/>
        </authorList>
    </citation>
    <scope>NUCLEOTIDE SEQUENCE [LARGE SCALE GENOMIC DNA]</scope>
</reference>